<gene>
    <name evidence="11" type="ordered locus">Daud_2016</name>
</gene>
<dbReference type="PANTHER" id="PTHR33540:SF2">
    <property type="entry name" value="TRNA THREONYLCARBAMOYLADENOSINE BIOSYNTHESIS PROTEIN TSAE"/>
    <property type="match status" value="1"/>
</dbReference>
<evidence type="ECO:0000256" key="1">
    <source>
        <dbReference type="ARBA" id="ARBA00004496"/>
    </source>
</evidence>
<name>B1I670_DESAP</name>
<evidence type="ECO:0000256" key="2">
    <source>
        <dbReference type="ARBA" id="ARBA00007599"/>
    </source>
</evidence>
<dbReference type="GO" id="GO:0005524">
    <property type="term" value="F:ATP binding"/>
    <property type="evidence" value="ECO:0007669"/>
    <property type="project" value="UniProtKB-KW"/>
</dbReference>
<dbReference type="InterPro" id="IPR003442">
    <property type="entry name" value="T6A_TsaE"/>
</dbReference>
<keyword evidence="5" id="KW-0819">tRNA processing</keyword>
<evidence type="ECO:0000256" key="7">
    <source>
        <dbReference type="ARBA" id="ARBA00022741"/>
    </source>
</evidence>
<evidence type="ECO:0000256" key="9">
    <source>
        <dbReference type="ARBA" id="ARBA00022842"/>
    </source>
</evidence>
<comment type="similarity">
    <text evidence="2">Belongs to the TsaE family.</text>
</comment>
<keyword evidence="8" id="KW-0067">ATP-binding</keyword>
<evidence type="ECO:0000256" key="6">
    <source>
        <dbReference type="ARBA" id="ARBA00022723"/>
    </source>
</evidence>
<evidence type="ECO:0000256" key="5">
    <source>
        <dbReference type="ARBA" id="ARBA00022694"/>
    </source>
</evidence>
<proteinExistence type="inferred from homology"/>
<dbReference type="Gene3D" id="3.40.50.300">
    <property type="entry name" value="P-loop containing nucleotide triphosphate hydrolases"/>
    <property type="match status" value="1"/>
</dbReference>
<protein>
    <recommendedName>
        <fullName evidence="3">tRNA threonylcarbamoyladenosine biosynthesis protein TsaE</fullName>
    </recommendedName>
    <alternativeName>
        <fullName evidence="10">t(6)A37 threonylcarbamoyladenosine biosynthesis protein TsaE</fullName>
    </alternativeName>
</protein>
<accession>B1I670</accession>
<dbReference type="SUPFAM" id="SSF52540">
    <property type="entry name" value="P-loop containing nucleoside triphosphate hydrolases"/>
    <property type="match status" value="1"/>
</dbReference>
<dbReference type="RefSeq" id="WP_012303082.1">
    <property type="nucleotide sequence ID" value="NC_010424.1"/>
</dbReference>
<dbReference type="OrthoDB" id="9815896at2"/>
<dbReference type="Pfam" id="PF02367">
    <property type="entry name" value="TsaE"/>
    <property type="match status" value="1"/>
</dbReference>
<dbReference type="GO" id="GO:0046872">
    <property type="term" value="F:metal ion binding"/>
    <property type="evidence" value="ECO:0007669"/>
    <property type="project" value="UniProtKB-KW"/>
</dbReference>
<dbReference type="Proteomes" id="UP000008544">
    <property type="component" value="Chromosome"/>
</dbReference>
<dbReference type="PANTHER" id="PTHR33540">
    <property type="entry name" value="TRNA THREONYLCARBAMOYLADENOSINE BIOSYNTHESIS PROTEIN TSAE"/>
    <property type="match status" value="1"/>
</dbReference>
<reference evidence="12" key="1">
    <citation type="submission" date="2007-10" db="EMBL/GenBank/DDBJ databases">
        <title>Complete sequence of chromosome of Desulforudis audaxviator MP104C.</title>
        <authorList>
            <person name="Copeland A."/>
            <person name="Lucas S."/>
            <person name="Lapidus A."/>
            <person name="Barry K."/>
            <person name="Glavina del Rio T."/>
            <person name="Dalin E."/>
            <person name="Tice H."/>
            <person name="Bruce D."/>
            <person name="Pitluck S."/>
            <person name="Lowry S.R."/>
            <person name="Larimer F."/>
            <person name="Land M.L."/>
            <person name="Hauser L."/>
            <person name="Kyrpides N."/>
            <person name="Ivanova N.N."/>
            <person name="Richardson P."/>
        </authorList>
    </citation>
    <scope>NUCLEOTIDE SEQUENCE [LARGE SCALE GENOMIC DNA]</scope>
    <source>
        <strain evidence="12">MP104C</strain>
    </source>
</reference>
<evidence type="ECO:0000256" key="8">
    <source>
        <dbReference type="ARBA" id="ARBA00022840"/>
    </source>
</evidence>
<organism evidence="11 12">
    <name type="scientific">Desulforudis audaxviator (strain MP104C)</name>
    <dbReference type="NCBI Taxonomy" id="477974"/>
    <lineage>
        <taxon>Bacteria</taxon>
        <taxon>Bacillati</taxon>
        <taxon>Bacillota</taxon>
        <taxon>Clostridia</taxon>
        <taxon>Thermoanaerobacterales</taxon>
        <taxon>Candidatus Desulforudaceae</taxon>
        <taxon>Candidatus Desulforudis</taxon>
    </lineage>
</organism>
<dbReference type="HOGENOM" id="CLU_087829_3_0_9"/>
<keyword evidence="4" id="KW-0963">Cytoplasm</keyword>
<sequence length="158" mass="17491">MRRETTLALTTDAVEKTRQVGEELGRLLEPGDLICIYGPLGAGKTALAQGVARGLGVTEAVVSPTFILIREYRGRVPFYHFDAYRLHGPADLNLLGAEEYLAGDGVVLVEWADRVDPALPAERLDIVLDYGGENKRRLSFVPRGARYRALVEELKRKL</sequence>
<dbReference type="AlphaFoldDB" id="B1I670"/>
<dbReference type="GO" id="GO:0002949">
    <property type="term" value="P:tRNA threonylcarbamoyladenosine modification"/>
    <property type="evidence" value="ECO:0007669"/>
    <property type="project" value="InterPro"/>
</dbReference>
<comment type="subcellular location">
    <subcellularLocation>
        <location evidence="1">Cytoplasm</location>
    </subcellularLocation>
</comment>
<evidence type="ECO:0000256" key="10">
    <source>
        <dbReference type="ARBA" id="ARBA00032441"/>
    </source>
</evidence>
<reference evidence="11 12" key="2">
    <citation type="journal article" date="2008" name="Science">
        <title>Environmental genomics reveals a single-species ecosystem deep within Earth.</title>
        <authorList>
            <person name="Chivian D."/>
            <person name="Brodie E.L."/>
            <person name="Alm E.J."/>
            <person name="Culley D.E."/>
            <person name="Dehal P.S."/>
            <person name="Desantis T.Z."/>
            <person name="Gihring T.M."/>
            <person name="Lapidus A."/>
            <person name="Lin L.H."/>
            <person name="Lowry S.R."/>
            <person name="Moser D.P."/>
            <person name="Richardson P.M."/>
            <person name="Southam G."/>
            <person name="Wanger G."/>
            <person name="Pratt L.M."/>
            <person name="Andersen G.L."/>
            <person name="Hazen T.C."/>
            <person name="Brockman F.J."/>
            <person name="Arkin A.P."/>
            <person name="Onstott T.C."/>
        </authorList>
    </citation>
    <scope>NUCLEOTIDE SEQUENCE [LARGE SCALE GENOMIC DNA]</scope>
    <source>
        <strain evidence="11 12">MP104C</strain>
    </source>
</reference>
<keyword evidence="12" id="KW-1185">Reference proteome</keyword>
<dbReference type="KEGG" id="dau:Daud_2016"/>
<evidence type="ECO:0000256" key="4">
    <source>
        <dbReference type="ARBA" id="ARBA00022490"/>
    </source>
</evidence>
<evidence type="ECO:0000313" key="11">
    <source>
        <dbReference type="EMBL" id="ACA60507.1"/>
    </source>
</evidence>
<dbReference type="STRING" id="477974.Daud_2016"/>
<evidence type="ECO:0000256" key="3">
    <source>
        <dbReference type="ARBA" id="ARBA00019010"/>
    </source>
</evidence>
<dbReference type="eggNOG" id="COG0802">
    <property type="taxonomic scope" value="Bacteria"/>
</dbReference>
<keyword evidence="9" id="KW-0460">Magnesium</keyword>
<keyword evidence="6" id="KW-0479">Metal-binding</keyword>
<evidence type="ECO:0000313" key="12">
    <source>
        <dbReference type="Proteomes" id="UP000008544"/>
    </source>
</evidence>
<dbReference type="GO" id="GO:0005737">
    <property type="term" value="C:cytoplasm"/>
    <property type="evidence" value="ECO:0007669"/>
    <property type="project" value="UniProtKB-SubCell"/>
</dbReference>
<dbReference type="NCBIfam" id="TIGR00150">
    <property type="entry name" value="T6A_YjeE"/>
    <property type="match status" value="1"/>
</dbReference>
<dbReference type="EMBL" id="CP000860">
    <property type="protein sequence ID" value="ACA60507.1"/>
    <property type="molecule type" value="Genomic_DNA"/>
</dbReference>
<dbReference type="InterPro" id="IPR027417">
    <property type="entry name" value="P-loop_NTPase"/>
</dbReference>
<keyword evidence="7" id="KW-0547">Nucleotide-binding</keyword>